<accession>A0ABT0N448</accession>
<dbReference type="InterPro" id="IPR038228">
    <property type="entry name" value="Syd_sf"/>
</dbReference>
<keyword evidence="3 4" id="KW-0472">Membrane</keyword>
<dbReference type="CDD" id="cd16323">
    <property type="entry name" value="Syd"/>
    <property type="match status" value="1"/>
</dbReference>
<evidence type="ECO:0000313" key="6">
    <source>
        <dbReference type="Proteomes" id="UP001202831"/>
    </source>
</evidence>
<keyword evidence="2 4" id="KW-0997">Cell inner membrane</keyword>
<keyword evidence="6" id="KW-1185">Reference proteome</keyword>
<dbReference type="Pfam" id="PF07348">
    <property type="entry name" value="Syd"/>
    <property type="match status" value="1"/>
</dbReference>
<dbReference type="HAMAP" id="MF_01104">
    <property type="entry name" value="Syd"/>
    <property type="match status" value="1"/>
</dbReference>
<comment type="similarity">
    <text evidence="4">Belongs to the Syd family.</text>
</comment>
<dbReference type="RefSeq" id="WP_249247748.1">
    <property type="nucleotide sequence ID" value="NZ_JAKIKT010000001.1"/>
</dbReference>
<proteinExistence type="inferred from homology"/>
<evidence type="ECO:0000313" key="5">
    <source>
        <dbReference type="EMBL" id="MCL2912950.1"/>
    </source>
</evidence>
<comment type="caution">
    <text evidence="5">The sequence shown here is derived from an EMBL/GenBank/DDBJ whole genome shotgun (WGS) entry which is preliminary data.</text>
</comment>
<protein>
    <recommendedName>
        <fullName evidence="4">Protein Syd</fullName>
    </recommendedName>
</protein>
<evidence type="ECO:0000256" key="3">
    <source>
        <dbReference type="ARBA" id="ARBA00023136"/>
    </source>
</evidence>
<name>A0ABT0N448_9GAMM</name>
<dbReference type="InterPro" id="IPR009948">
    <property type="entry name" value="Syd"/>
</dbReference>
<sequence>MSCLPALESFLNLYVTAYQSKLDEYPRYFPQGESSPCVVSGDVTSGSAVQWQPVARQSKGNFANVEQALDIQLHGDINDFFGGFWMAPTLFSSPFGEGELTGVWNQEDFEYLQQNIIGHLMMKQKLKQPPTWFIGLLDEGERMLTVNNHDGSVWSEVPGEEQGEKLAGSIAEFISQLSPRVAPPVKHEELPMPQLEHPGIISRLKIMWNNLRGRS</sequence>
<organism evidence="5 6">
    <name type="scientific">Shewanella corallii</name>
    <dbReference type="NCBI Taxonomy" id="560080"/>
    <lineage>
        <taxon>Bacteria</taxon>
        <taxon>Pseudomonadati</taxon>
        <taxon>Pseudomonadota</taxon>
        <taxon>Gammaproteobacteria</taxon>
        <taxon>Alteromonadales</taxon>
        <taxon>Shewanellaceae</taxon>
        <taxon>Shewanella</taxon>
    </lineage>
</organism>
<dbReference type="Proteomes" id="UP001202831">
    <property type="component" value="Unassembled WGS sequence"/>
</dbReference>
<comment type="function">
    <text evidence="4">Interacts with the SecY protein in vivo. May bind preferentially to an uncomplexed state of SecY, thus functioning either as a chelating agent for excess SecY in the cell or as a regulatory factor that negatively controls the translocase function.</text>
</comment>
<comment type="subcellular location">
    <subcellularLocation>
        <location evidence="4">Cell inner membrane</location>
        <topology evidence="4">Peripheral membrane protein</topology>
        <orientation evidence="4">Cytoplasmic side</orientation>
    </subcellularLocation>
    <text evidence="4">Loosely associated with the cytoplasmic side of the inner membrane, probably via SecY.</text>
</comment>
<reference evidence="5 6" key="1">
    <citation type="submission" date="2022-01" db="EMBL/GenBank/DDBJ databases">
        <title>Whole genome-based taxonomy of the Shewanellaceae.</title>
        <authorList>
            <person name="Martin-Rodriguez A.J."/>
        </authorList>
    </citation>
    <scope>NUCLEOTIDE SEQUENCE [LARGE SCALE GENOMIC DNA]</scope>
    <source>
        <strain evidence="5 6">DSM 21332</strain>
    </source>
</reference>
<evidence type="ECO:0000256" key="4">
    <source>
        <dbReference type="HAMAP-Rule" id="MF_01104"/>
    </source>
</evidence>
<evidence type="ECO:0000256" key="1">
    <source>
        <dbReference type="ARBA" id="ARBA00022475"/>
    </source>
</evidence>
<keyword evidence="1 4" id="KW-1003">Cell membrane</keyword>
<dbReference type="Gene3D" id="3.40.1580.20">
    <property type="entry name" value="Syd protein"/>
    <property type="match status" value="1"/>
</dbReference>
<dbReference type="EMBL" id="JAKIKT010000001">
    <property type="protein sequence ID" value="MCL2912950.1"/>
    <property type="molecule type" value="Genomic_DNA"/>
</dbReference>
<gene>
    <name evidence="4 5" type="primary">syd</name>
    <name evidence="5" type="ORF">L2725_04020</name>
</gene>
<evidence type="ECO:0000256" key="2">
    <source>
        <dbReference type="ARBA" id="ARBA00022519"/>
    </source>
</evidence>
<dbReference type="NCBIfam" id="NF003439">
    <property type="entry name" value="PRK04968.1"/>
    <property type="match status" value="1"/>
</dbReference>